<dbReference type="EMBL" id="WIUZ02000007">
    <property type="protein sequence ID" value="KAF9785238.1"/>
    <property type="molecule type" value="Genomic_DNA"/>
</dbReference>
<evidence type="ECO:0000256" key="1">
    <source>
        <dbReference type="ARBA" id="ARBA00003343"/>
    </source>
</evidence>
<organism evidence="8 9">
    <name type="scientific">Thelephora terrestris</name>
    <dbReference type="NCBI Taxonomy" id="56493"/>
    <lineage>
        <taxon>Eukaryota</taxon>
        <taxon>Fungi</taxon>
        <taxon>Dikarya</taxon>
        <taxon>Basidiomycota</taxon>
        <taxon>Agaricomycotina</taxon>
        <taxon>Agaricomycetes</taxon>
        <taxon>Thelephorales</taxon>
        <taxon>Thelephoraceae</taxon>
        <taxon>Thelephora</taxon>
    </lineage>
</organism>
<dbReference type="PANTHER" id="PTHR12684">
    <property type="entry name" value="PUTATIVE PHOSPHOTRANSFERASE"/>
    <property type="match status" value="1"/>
</dbReference>
<evidence type="ECO:0000256" key="4">
    <source>
        <dbReference type="ARBA" id="ARBA00022679"/>
    </source>
</evidence>
<dbReference type="Proteomes" id="UP000736335">
    <property type="component" value="Unassembled WGS sequence"/>
</dbReference>
<dbReference type="Pfam" id="PF01885">
    <property type="entry name" value="PTS_2-RNA"/>
    <property type="match status" value="1"/>
</dbReference>
<reference evidence="8" key="1">
    <citation type="journal article" date="2020" name="Nat. Commun.">
        <title>Large-scale genome sequencing of mycorrhizal fungi provides insights into the early evolution of symbiotic traits.</title>
        <authorList>
            <person name="Miyauchi S."/>
            <person name="Kiss E."/>
            <person name="Kuo A."/>
            <person name="Drula E."/>
            <person name="Kohler A."/>
            <person name="Sanchez-Garcia M."/>
            <person name="Morin E."/>
            <person name="Andreopoulos B."/>
            <person name="Barry K.W."/>
            <person name="Bonito G."/>
            <person name="Buee M."/>
            <person name="Carver A."/>
            <person name="Chen C."/>
            <person name="Cichocki N."/>
            <person name="Clum A."/>
            <person name="Culley D."/>
            <person name="Crous P.W."/>
            <person name="Fauchery L."/>
            <person name="Girlanda M."/>
            <person name="Hayes R.D."/>
            <person name="Keri Z."/>
            <person name="LaButti K."/>
            <person name="Lipzen A."/>
            <person name="Lombard V."/>
            <person name="Magnuson J."/>
            <person name="Maillard F."/>
            <person name="Murat C."/>
            <person name="Nolan M."/>
            <person name="Ohm R.A."/>
            <person name="Pangilinan J."/>
            <person name="Pereira M.F."/>
            <person name="Perotto S."/>
            <person name="Peter M."/>
            <person name="Pfister S."/>
            <person name="Riley R."/>
            <person name="Sitrit Y."/>
            <person name="Stielow J.B."/>
            <person name="Szollosi G."/>
            <person name="Zifcakova L."/>
            <person name="Stursova M."/>
            <person name="Spatafora J.W."/>
            <person name="Tedersoo L."/>
            <person name="Vaario L.M."/>
            <person name="Yamada A."/>
            <person name="Yan M."/>
            <person name="Wang P."/>
            <person name="Xu J."/>
            <person name="Bruns T."/>
            <person name="Baldrian P."/>
            <person name="Vilgalys R."/>
            <person name="Dunand C."/>
            <person name="Henrissat B."/>
            <person name="Grigoriev I.V."/>
            <person name="Hibbett D."/>
            <person name="Nagy L.G."/>
            <person name="Martin F.M."/>
        </authorList>
    </citation>
    <scope>NUCLEOTIDE SEQUENCE</scope>
    <source>
        <strain evidence="8">UH-Tt-Lm1</strain>
    </source>
</reference>
<keyword evidence="9" id="KW-1185">Reference proteome</keyword>
<dbReference type="AlphaFoldDB" id="A0A9P6HFQ8"/>
<comment type="caution">
    <text evidence="8">The sequence shown here is derived from an EMBL/GenBank/DDBJ whole genome shotgun (WGS) entry which is preliminary data.</text>
</comment>
<gene>
    <name evidence="8" type="ORF">BJ322DRAFT_1005688</name>
</gene>
<feature type="region of interest" description="Disordered" evidence="7">
    <location>
        <begin position="231"/>
        <end position="263"/>
    </location>
</feature>
<feature type="region of interest" description="Disordered" evidence="7">
    <location>
        <begin position="1"/>
        <end position="33"/>
    </location>
</feature>
<dbReference type="PANTHER" id="PTHR12684:SF2">
    <property type="entry name" value="TRNA 2'-PHOSPHOTRANSFERASE 1"/>
    <property type="match status" value="1"/>
</dbReference>
<keyword evidence="5" id="KW-0520">NAD</keyword>
<dbReference type="Gene3D" id="1.10.10.970">
    <property type="entry name" value="RNA 2'-phosphotransferase, Tpt1/KptA family, N-terminal domain"/>
    <property type="match status" value="1"/>
</dbReference>
<comment type="similarity">
    <text evidence="2">Belongs to the KptA/TPT1 family.</text>
</comment>
<keyword evidence="4" id="KW-0808">Transferase</keyword>
<dbReference type="EC" id="2.7.1.160" evidence="3"/>
<evidence type="ECO:0000256" key="2">
    <source>
        <dbReference type="ARBA" id="ARBA00009836"/>
    </source>
</evidence>
<dbReference type="OrthoDB" id="419694at2759"/>
<accession>A0A9P6HFQ8</accession>
<evidence type="ECO:0000313" key="8">
    <source>
        <dbReference type="EMBL" id="KAF9785238.1"/>
    </source>
</evidence>
<evidence type="ECO:0000256" key="5">
    <source>
        <dbReference type="ARBA" id="ARBA00023027"/>
    </source>
</evidence>
<sequence>MSEYSTQTKRKDRKPQQQPSAKLKGNPRDDPKTRLSKTLSFVLRHGAEKEGIPMRPDGFVLVNDLLAKPKFRELNLETLQSIVKEDNKQRYHLVQDVDQDGVPSHWIIRANQGHSLKTVEVDSREILSADEVPMAVHGTNRKAWASIEKQGLSRMTRNHIHIAQGLAGDTVISGMRNSADIFIYIDLQKAMDAGYKFNLSANGVILTAGNEVGFLPPEFFSRVERRVGKSGREPLLGWEGTASSKPSEIVLQPAQSGSDPTDS</sequence>
<reference evidence="8" key="2">
    <citation type="submission" date="2020-11" db="EMBL/GenBank/DDBJ databases">
        <authorList>
            <consortium name="DOE Joint Genome Institute"/>
            <person name="Kuo A."/>
            <person name="Miyauchi S."/>
            <person name="Kiss E."/>
            <person name="Drula E."/>
            <person name="Kohler A."/>
            <person name="Sanchez-Garcia M."/>
            <person name="Andreopoulos B."/>
            <person name="Barry K.W."/>
            <person name="Bonito G."/>
            <person name="Buee M."/>
            <person name="Carver A."/>
            <person name="Chen C."/>
            <person name="Cichocki N."/>
            <person name="Clum A."/>
            <person name="Culley D."/>
            <person name="Crous P.W."/>
            <person name="Fauchery L."/>
            <person name="Girlanda M."/>
            <person name="Hayes R."/>
            <person name="Keri Z."/>
            <person name="Labutti K."/>
            <person name="Lipzen A."/>
            <person name="Lombard V."/>
            <person name="Magnuson J."/>
            <person name="Maillard F."/>
            <person name="Morin E."/>
            <person name="Murat C."/>
            <person name="Nolan M."/>
            <person name="Ohm R."/>
            <person name="Pangilinan J."/>
            <person name="Pereira M."/>
            <person name="Perotto S."/>
            <person name="Peter M."/>
            <person name="Riley R."/>
            <person name="Sitrit Y."/>
            <person name="Stielow B."/>
            <person name="Szollosi G."/>
            <person name="Zifcakova L."/>
            <person name="Stursova M."/>
            <person name="Spatafora J.W."/>
            <person name="Tedersoo L."/>
            <person name="Vaario L.-M."/>
            <person name="Yamada A."/>
            <person name="Yan M."/>
            <person name="Wang P."/>
            <person name="Xu J."/>
            <person name="Bruns T."/>
            <person name="Baldrian P."/>
            <person name="Vilgalys R."/>
            <person name="Henrissat B."/>
            <person name="Grigoriev I.V."/>
            <person name="Hibbett D."/>
            <person name="Nagy L.G."/>
            <person name="Martin F.M."/>
        </authorList>
    </citation>
    <scope>NUCLEOTIDE SEQUENCE</scope>
    <source>
        <strain evidence="8">UH-Tt-Lm1</strain>
    </source>
</reference>
<evidence type="ECO:0000313" key="9">
    <source>
        <dbReference type="Proteomes" id="UP000736335"/>
    </source>
</evidence>
<evidence type="ECO:0000256" key="3">
    <source>
        <dbReference type="ARBA" id="ARBA00012007"/>
    </source>
</evidence>
<dbReference type="InterPro" id="IPR002745">
    <property type="entry name" value="Ptrans_KptA/Tpt1"/>
</dbReference>
<comment type="function">
    <text evidence="1">Catalyzes the last step of tRNA splicing, the transfer of the splice junction 2'-phosphate from ligated tRNA to NAD to produce ADP-ribose 1''-2'' cyclic phosphate.</text>
</comment>
<feature type="compositionally biased region" description="Polar residues" evidence="7">
    <location>
        <begin position="253"/>
        <end position="263"/>
    </location>
</feature>
<dbReference type="GO" id="GO:0006388">
    <property type="term" value="P:tRNA splicing, via endonucleolytic cleavage and ligation"/>
    <property type="evidence" value="ECO:0007669"/>
    <property type="project" value="TreeGrafter"/>
</dbReference>
<dbReference type="GO" id="GO:0000215">
    <property type="term" value="F:tRNA 2'-phosphotransferase activity"/>
    <property type="evidence" value="ECO:0007669"/>
    <property type="project" value="UniProtKB-EC"/>
</dbReference>
<comment type="catalytic activity">
    <reaction evidence="6">
        <text>2'-phospho-[ligated tRNA] + NAD(+) = mature tRNA + ADP-alpha-D-ribose 1'',2''-cyclic phosphate + nicotinamide</text>
        <dbReference type="Rhea" id="RHEA:23324"/>
        <dbReference type="Rhea" id="RHEA-COMP:11106"/>
        <dbReference type="Rhea" id="RHEA-COMP:11107"/>
        <dbReference type="ChEBI" id="CHEBI:17154"/>
        <dbReference type="ChEBI" id="CHEBI:57540"/>
        <dbReference type="ChEBI" id="CHEBI:76596"/>
        <dbReference type="ChEBI" id="CHEBI:82883"/>
        <dbReference type="ChEBI" id="CHEBI:85027"/>
        <dbReference type="EC" id="2.7.1.160"/>
    </reaction>
</comment>
<evidence type="ECO:0000256" key="6">
    <source>
        <dbReference type="ARBA" id="ARBA00047949"/>
    </source>
</evidence>
<evidence type="ECO:0000256" key="7">
    <source>
        <dbReference type="SAM" id="MobiDB-lite"/>
    </source>
</evidence>
<protein>
    <recommendedName>
        <fullName evidence="3">2'-phosphotransferase</fullName>
        <ecNumber evidence="3">2.7.1.160</ecNumber>
    </recommendedName>
</protein>
<dbReference type="SUPFAM" id="SSF56399">
    <property type="entry name" value="ADP-ribosylation"/>
    <property type="match status" value="1"/>
</dbReference>
<dbReference type="InterPro" id="IPR042081">
    <property type="entry name" value="RNA_2'-PTrans_C"/>
</dbReference>
<name>A0A9P6HFQ8_9AGAM</name>
<dbReference type="InterPro" id="IPR042080">
    <property type="entry name" value="RNA_2'-PTrans_N"/>
</dbReference>
<proteinExistence type="inferred from homology"/>
<dbReference type="Gene3D" id="3.20.170.30">
    <property type="match status" value="1"/>
</dbReference>